<evidence type="ECO:0000313" key="1">
    <source>
        <dbReference type="EMBL" id="HJF69607.1"/>
    </source>
</evidence>
<reference evidence="1" key="1">
    <citation type="journal article" date="2021" name="PeerJ">
        <title>Extensive microbial diversity within the chicken gut microbiome revealed by metagenomics and culture.</title>
        <authorList>
            <person name="Gilroy R."/>
            <person name="Ravi A."/>
            <person name="Getino M."/>
            <person name="Pursley I."/>
            <person name="Horton D.L."/>
            <person name="Alikhan N.F."/>
            <person name="Baker D."/>
            <person name="Gharbi K."/>
            <person name="Hall N."/>
            <person name="Watson M."/>
            <person name="Adriaenssens E.M."/>
            <person name="Foster-Nyarko E."/>
            <person name="Jarju S."/>
            <person name="Secka A."/>
            <person name="Antonio M."/>
            <person name="Oren A."/>
            <person name="Chaudhuri R.R."/>
            <person name="La Ragione R."/>
            <person name="Hildebrand F."/>
            <person name="Pallen M.J."/>
        </authorList>
    </citation>
    <scope>NUCLEOTIDE SEQUENCE</scope>
    <source>
        <strain evidence="1">6966</strain>
    </source>
</reference>
<protein>
    <submittedName>
        <fullName evidence="1">Uncharacterized protein</fullName>
    </submittedName>
</protein>
<name>A0A921KXI8_9BACT</name>
<proteinExistence type="predicted"/>
<dbReference type="EMBL" id="DYVS01000052">
    <property type="protein sequence ID" value="HJF69607.1"/>
    <property type="molecule type" value="Genomic_DNA"/>
</dbReference>
<dbReference type="AlphaFoldDB" id="A0A921KXI8"/>
<gene>
    <name evidence="1" type="ORF">K8V05_02510</name>
</gene>
<organism evidence="1 2">
    <name type="scientific">Butyricimonas virosa</name>
    <dbReference type="NCBI Taxonomy" id="544645"/>
    <lineage>
        <taxon>Bacteria</taxon>
        <taxon>Pseudomonadati</taxon>
        <taxon>Bacteroidota</taxon>
        <taxon>Bacteroidia</taxon>
        <taxon>Bacteroidales</taxon>
        <taxon>Odoribacteraceae</taxon>
        <taxon>Butyricimonas</taxon>
    </lineage>
</organism>
<accession>A0A921KXI8</accession>
<reference evidence="1" key="2">
    <citation type="submission" date="2021-09" db="EMBL/GenBank/DDBJ databases">
        <authorList>
            <person name="Gilroy R."/>
        </authorList>
    </citation>
    <scope>NUCLEOTIDE SEQUENCE</scope>
    <source>
        <strain evidence="1">6966</strain>
    </source>
</reference>
<evidence type="ECO:0000313" key="2">
    <source>
        <dbReference type="Proteomes" id="UP000742098"/>
    </source>
</evidence>
<comment type="caution">
    <text evidence="1">The sequence shown here is derived from an EMBL/GenBank/DDBJ whole genome shotgun (WGS) entry which is preliminary data.</text>
</comment>
<sequence>MKNDNIPTCTTGQDEPGQSYYLKLGKETIHGLSLEDLESLYETIEDYWDREDEIPMANENSSSDLGQYSMIRKTTTFNEGIFSAGYTADALYVEIQSTPSWVILDLFLTLLSFLNQVEKMDIQCSIPGVKPKKIKSTRSRKNKLDVLLQEENDTHKKIDITRETPMIIKNETLTRINEIPKIEYDVQINDQGLSYLSRDQVMEIQSVIDCLLKQKTL</sequence>
<dbReference type="Proteomes" id="UP000742098">
    <property type="component" value="Unassembled WGS sequence"/>
</dbReference>